<dbReference type="Proteomes" id="UP000324897">
    <property type="component" value="Chromosome 6"/>
</dbReference>
<protein>
    <submittedName>
        <fullName evidence="3">Uncharacterized protein</fullName>
    </submittedName>
</protein>
<organism evidence="3 4">
    <name type="scientific">Eragrostis curvula</name>
    <name type="common">weeping love grass</name>
    <dbReference type="NCBI Taxonomy" id="38414"/>
    <lineage>
        <taxon>Eukaryota</taxon>
        <taxon>Viridiplantae</taxon>
        <taxon>Streptophyta</taxon>
        <taxon>Embryophyta</taxon>
        <taxon>Tracheophyta</taxon>
        <taxon>Spermatophyta</taxon>
        <taxon>Magnoliopsida</taxon>
        <taxon>Liliopsida</taxon>
        <taxon>Poales</taxon>
        <taxon>Poaceae</taxon>
        <taxon>PACMAD clade</taxon>
        <taxon>Chloridoideae</taxon>
        <taxon>Eragrostideae</taxon>
        <taxon>Eragrostidinae</taxon>
        <taxon>Eragrostis</taxon>
    </lineage>
</organism>
<evidence type="ECO:0000313" key="4">
    <source>
        <dbReference type="Proteomes" id="UP000324897"/>
    </source>
</evidence>
<keyword evidence="4" id="KW-1185">Reference proteome</keyword>
<accession>A0A5J9WNE0</accession>
<dbReference type="AlphaFoldDB" id="A0A5J9WNE0"/>
<sequence length="94" mass="9653">MQSMAAAEASSATATGAFAAANERGSGSVGLFVKLQFNMANNLLSSAKKSLAHATAVSYVSYASSAKKSSAHAADVSYVSYASNILREVLHCVF</sequence>
<dbReference type="EMBL" id="RWGY01000011">
    <property type="protein sequence ID" value="TVU31958.1"/>
    <property type="molecule type" value="Genomic_DNA"/>
</dbReference>
<dbReference type="Gramene" id="TVU49154">
    <property type="protein sequence ID" value="TVU49154"/>
    <property type="gene ID" value="EJB05_00448"/>
</dbReference>
<name>A0A5J9WNE0_9POAL</name>
<dbReference type="Gramene" id="TVU49621">
    <property type="protein sequence ID" value="TVU49621"/>
    <property type="gene ID" value="EJB05_00939"/>
</dbReference>
<comment type="caution">
    <text evidence="3">The sequence shown here is derived from an EMBL/GenBank/DDBJ whole genome shotgun (WGS) entry which is preliminary data.</text>
</comment>
<proteinExistence type="predicted"/>
<dbReference type="Gramene" id="TVU31958">
    <property type="protein sequence ID" value="TVU31958"/>
    <property type="gene ID" value="EJB05_23672"/>
</dbReference>
<gene>
    <name evidence="2" type="ORF">EJB05_00448</name>
    <name evidence="3" type="ORF">EJB05_00939</name>
    <name evidence="1" type="ORF">EJB05_23672</name>
</gene>
<dbReference type="Proteomes" id="UP000324897">
    <property type="component" value="Chromosome 1"/>
</dbReference>
<dbReference type="EMBL" id="RWGY01000002">
    <property type="protein sequence ID" value="TVU49154.1"/>
    <property type="molecule type" value="Genomic_DNA"/>
</dbReference>
<evidence type="ECO:0000313" key="2">
    <source>
        <dbReference type="EMBL" id="TVU49154.1"/>
    </source>
</evidence>
<dbReference type="EMBL" id="RWGY01000002">
    <property type="protein sequence ID" value="TVU49621.1"/>
    <property type="molecule type" value="Genomic_DNA"/>
</dbReference>
<evidence type="ECO:0000313" key="1">
    <source>
        <dbReference type="EMBL" id="TVU31958.1"/>
    </source>
</evidence>
<reference evidence="3 4" key="1">
    <citation type="journal article" date="2019" name="Sci. Rep.">
        <title>A high-quality genome of Eragrostis curvula grass provides insights into Poaceae evolution and supports new strategies to enhance forage quality.</title>
        <authorList>
            <person name="Carballo J."/>
            <person name="Santos B.A.C.M."/>
            <person name="Zappacosta D."/>
            <person name="Garbus I."/>
            <person name="Selva J.P."/>
            <person name="Gallo C.A."/>
            <person name="Diaz A."/>
            <person name="Albertini E."/>
            <person name="Caccamo M."/>
            <person name="Echenique V."/>
        </authorList>
    </citation>
    <scope>NUCLEOTIDE SEQUENCE [LARGE SCALE GENOMIC DNA]</scope>
    <source>
        <strain evidence="4">cv. Victoria</strain>
        <tissue evidence="3">Leaf</tissue>
    </source>
</reference>
<evidence type="ECO:0000313" key="3">
    <source>
        <dbReference type="EMBL" id="TVU49621.1"/>
    </source>
</evidence>